<dbReference type="InterPro" id="IPR036861">
    <property type="entry name" value="Endochitinase-like_sf"/>
</dbReference>
<dbReference type="GO" id="GO:0000272">
    <property type="term" value="P:polysaccharide catabolic process"/>
    <property type="evidence" value="ECO:0007669"/>
    <property type="project" value="UniProtKB-KW"/>
</dbReference>
<feature type="domain" description="LysM" evidence="17">
    <location>
        <begin position="39"/>
        <end position="86"/>
    </location>
</feature>
<dbReference type="Pfam" id="PF00187">
    <property type="entry name" value="Chitin_bind_1"/>
    <property type="match status" value="1"/>
</dbReference>
<dbReference type="GO" id="GO:0006032">
    <property type="term" value="P:chitin catabolic process"/>
    <property type="evidence" value="ECO:0007669"/>
    <property type="project" value="UniProtKB-KW"/>
</dbReference>
<evidence type="ECO:0000313" key="20">
    <source>
        <dbReference type="Proteomes" id="UP000070501"/>
    </source>
</evidence>
<evidence type="ECO:0000256" key="2">
    <source>
        <dbReference type="ARBA" id="ARBA00004613"/>
    </source>
</evidence>
<gene>
    <name evidence="19" type="ORF">Micbo1qcDRAFT_220466</name>
</gene>
<evidence type="ECO:0000256" key="9">
    <source>
        <dbReference type="ARBA" id="ARBA00023026"/>
    </source>
</evidence>
<dbReference type="Pfam" id="PF00704">
    <property type="entry name" value="Glyco_hydro_18"/>
    <property type="match status" value="1"/>
</dbReference>
<dbReference type="PROSITE" id="PS51782">
    <property type="entry name" value="LYSM"/>
    <property type="match status" value="2"/>
</dbReference>
<dbReference type="InterPro" id="IPR029070">
    <property type="entry name" value="Chitinase_insertion_sf"/>
</dbReference>
<dbReference type="InterPro" id="IPR011583">
    <property type="entry name" value="Chitinase_II/V-like_cat"/>
</dbReference>
<dbReference type="Gene3D" id="3.20.20.80">
    <property type="entry name" value="Glycosidases"/>
    <property type="match status" value="1"/>
</dbReference>
<evidence type="ECO:0000256" key="8">
    <source>
        <dbReference type="ARBA" id="ARBA00023024"/>
    </source>
</evidence>
<protein>
    <recommendedName>
        <fullName evidence="4">chitinase</fullName>
        <ecNumber evidence="4">3.2.1.14</ecNumber>
    </recommendedName>
</protein>
<dbReference type="EMBL" id="KQ964247">
    <property type="protein sequence ID" value="KXJ93845.1"/>
    <property type="molecule type" value="Genomic_DNA"/>
</dbReference>
<dbReference type="SUPFAM" id="SSF54106">
    <property type="entry name" value="LysM domain"/>
    <property type="match status" value="1"/>
</dbReference>
<dbReference type="Pfam" id="PF01476">
    <property type="entry name" value="LysM"/>
    <property type="match status" value="2"/>
</dbReference>
<evidence type="ECO:0000256" key="3">
    <source>
        <dbReference type="ARBA" id="ARBA00008682"/>
    </source>
</evidence>
<dbReference type="InterPro" id="IPR001223">
    <property type="entry name" value="Glyco_hydro18_cat"/>
</dbReference>
<keyword evidence="5" id="KW-0964">Secreted</keyword>
<feature type="domain" description="LysM" evidence="17">
    <location>
        <begin position="103"/>
        <end position="152"/>
    </location>
</feature>
<evidence type="ECO:0000256" key="7">
    <source>
        <dbReference type="ARBA" id="ARBA00022801"/>
    </source>
</evidence>
<dbReference type="PROSITE" id="PS51910">
    <property type="entry name" value="GH18_2"/>
    <property type="match status" value="1"/>
</dbReference>
<comment type="similarity">
    <text evidence="3">Belongs to the glycosyl hydrolase 18 family. Chitinase class V subfamily.</text>
</comment>
<dbReference type="InParanoid" id="A0A136J9M3"/>
<evidence type="ECO:0000256" key="12">
    <source>
        <dbReference type="ARBA" id="ARBA00023326"/>
    </source>
</evidence>
<dbReference type="STRING" id="196109.A0A136J9M3"/>
<dbReference type="Proteomes" id="UP000070501">
    <property type="component" value="Unassembled WGS sequence"/>
</dbReference>
<evidence type="ECO:0000256" key="11">
    <source>
        <dbReference type="ARBA" id="ARBA00023295"/>
    </source>
</evidence>
<keyword evidence="11 14" id="KW-0326">Glycosidase</keyword>
<feature type="disulfide bond" evidence="13">
    <location>
        <begin position="191"/>
        <end position="203"/>
    </location>
</feature>
<dbReference type="SMART" id="SM00636">
    <property type="entry name" value="Glyco_18"/>
    <property type="match status" value="1"/>
</dbReference>
<evidence type="ECO:0000256" key="4">
    <source>
        <dbReference type="ARBA" id="ARBA00012729"/>
    </source>
</evidence>
<dbReference type="CDD" id="cd00035">
    <property type="entry name" value="ChtBD1"/>
    <property type="match status" value="1"/>
</dbReference>
<dbReference type="Gene3D" id="3.10.350.10">
    <property type="entry name" value="LysM domain"/>
    <property type="match status" value="2"/>
</dbReference>
<feature type="domain" description="Chitin-binding type-1" evidence="16">
    <location>
        <begin position="165"/>
        <end position="236"/>
    </location>
</feature>
<dbReference type="InterPro" id="IPR036779">
    <property type="entry name" value="LysM_dom_sf"/>
</dbReference>
<dbReference type="Gene3D" id="3.30.60.10">
    <property type="entry name" value="Endochitinase-like"/>
    <property type="match status" value="1"/>
</dbReference>
<keyword evidence="10" id="KW-0119">Carbohydrate metabolism</keyword>
<dbReference type="OrthoDB" id="73875at2759"/>
<dbReference type="CDD" id="cd00118">
    <property type="entry name" value="LysM"/>
    <property type="match status" value="2"/>
</dbReference>
<dbReference type="InterPro" id="IPR053214">
    <property type="entry name" value="LysM12-like"/>
</dbReference>
<dbReference type="SMART" id="SM00257">
    <property type="entry name" value="LysM"/>
    <property type="match status" value="2"/>
</dbReference>
<sequence length="599" mass="63530">MLFSNLFLGVAALLGSAHAAALPGVSPASEENVLLAPRADCNAIYGGTAPTCQGLSGRCGITIANLQRFNPRLNCNAIYPGQKVCCNAGTMPIPVNQADGTCSVYTVQSGDYCALIAARLGLTVQQLEGFNNGKTWGWTGCNGIQPGMRICQSGGTRLMPQQIAGKQCGPQVVGTMKPPSASIDIANLNPCPLNGCCSIFGYCGVTEDFCVATRGPTGNPGTAAPGTNGCISNCGLNVVNNAQPPASFRKIGYFQAYNYAARPCLNMNVTNTPSDVTHLHFSFATLSSAFDVIISADMRDQFALFKTMTTTKKILVIGGWTFSTSPSTYMIFRNMVATDANINTAVNKIGNFLRANNLDGVDFDWEYPGSVDTAGLPPAPANEGARFNLFLQAMRKNIPLKSLAIAAPASYYYLKNYPVAALASSLDYMVVMTYDFFMQSDYGYADKFQGCPGGDCLRSHVNSTLTTQALAMVTRAGFPANKLIVGVSSYGRAFRMAQAGCSGPLCKFTGPASGALVGRCTREQGVLANAEIAEIIATNPTAQQSFLAGSDILVYNGTQYVSYMKETTKASRIAGFKALNLGGTCDWAIDLQRFWPGSK</sequence>
<dbReference type="InterPro" id="IPR018392">
    <property type="entry name" value="LysM"/>
</dbReference>
<evidence type="ECO:0000256" key="1">
    <source>
        <dbReference type="ARBA" id="ARBA00000822"/>
    </source>
</evidence>
<dbReference type="PROSITE" id="PS50941">
    <property type="entry name" value="CHIT_BIND_I_2"/>
    <property type="match status" value="1"/>
</dbReference>
<feature type="domain" description="GH18" evidence="18">
    <location>
        <begin position="248"/>
        <end position="599"/>
    </location>
</feature>
<evidence type="ECO:0000256" key="14">
    <source>
        <dbReference type="RuleBase" id="RU000489"/>
    </source>
</evidence>
<keyword evidence="20" id="KW-1185">Reference proteome</keyword>
<evidence type="ECO:0000313" key="19">
    <source>
        <dbReference type="EMBL" id="KXJ93845.1"/>
    </source>
</evidence>
<keyword evidence="6 13" id="KW-0147">Chitin-binding</keyword>
<evidence type="ECO:0000259" key="18">
    <source>
        <dbReference type="PROSITE" id="PS51910"/>
    </source>
</evidence>
<dbReference type="EC" id="3.2.1.14" evidence="4"/>
<dbReference type="PROSITE" id="PS00026">
    <property type="entry name" value="CHIT_BIND_I_1"/>
    <property type="match status" value="1"/>
</dbReference>
<dbReference type="SMART" id="SM00270">
    <property type="entry name" value="ChtBD1"/>
    <property type="match status" value="1"/>
</dbReference>
<evidence type="ECO:0000259" key="17">
    <source>
        <dbReference type="PROSITE" id="PS51782"/>
    </source>
</evidence>
<dbReference type="PROSITE" id="PS01095">
    <property type="entry name" value="GH18_1"/>
    <property type="match status" value="1"/>
</dbReference>
<dbReference type="SUPFAM" id="SSF57016">
    <property type="entry name" value="Plant lectins/antimicrobial peptides"/>
    <property type="match status" value="1"/>
</dbReference>
<dbReference type="InterPro" id="IPR018371">
    <property type="entry name" value="Chitin-binding_1_CS"/>
</dbReference>
<feature type="disulfide bond" evidence="13">
    <location>
        <begin position="196"/>
        <end position="210"/>
    </location>
</feature>
<comment type="subcellular location">
    <subcellularLocation>
        <location evidence="2">Secreted</location>
    </subcellularLocation>
</comment>
<keyword evidence="15" id="KW-0732">Signal</keyword>
<keyword evidence="13" id="KW-1015">Disulfide bond</keyword>
<feature type="signal peptide" evidence="15">
    <location>
        <begin position="1"/>
        <end position="19"/>
    </location>
</feature>
<evidence type="ECO:0000259" key="16">
    <source>
        <dbReference type="PROSITE" id="PS50941"/>
    </source>
</evidence>
<evidence type="ECO:0000256" key="13">
    <source>
        <dbReference type="PROSITE-ProRule" id="PRU00261"/>
    </source>
</evidence>
<dbReference type="InterPro" id="IPR017853">
    <property type="entry name" value="GH"/>
</dbReference>
<dbReference type="GO" id="GO:0008843">
    <property type="term" value="F:endochitinase activity"/>
    <property type="evidence" value="ECO:0007669"/>
    <property type="project" value="UniProtKB-EC"/>
</dbReference>
<dbReference type="InterPro" id="IPR001579">
    <property type="entry name" value="Glyco_hydro_18_chit_AS"/>
</dbReference>
<feature type="chain" id="PRO_5007293579" description="chitinase" evidence="15">
    <location>
        <begin position="20"/>
        <end position="599"/>
    </location>
</feature>
<comment type="caution">
    <text evidence="13">Lacks conserved residue(s) required for the propagation of feature annotation.</text>
</comment>
<dbReference type="PANTHER" id="PTHR47700">
    <property type="entry name" value="V CHITINASE, PUTATIVE (AFU_ORTHOLOGUE AFUA_6G13720)-RELATED"/>
    <property type="match status" value="1"/>
</dbReference>
<dbReference type="SUPFAM" id="SSF51445">
    <property type="entry name" value="(Trans)glycosidases"/>
    <property type="match status" value="1"/>
</dbReference>
<evidence type="ECO:0000256" key="15">
    <source>
        <dbReference type="SAM" id="SignalP"/>
    </source>
</evidence>
<dbReference type="GO" id="GO:0008061">
    <property type="term" value="F:chitin binding"/>
    <property type="evidence" value="ECO:0007669"/>
    <property type="project" value="UniProtKB-UniRule"/>
</dbReference>
<dbReference type="InterPro" id="IPR001002">
    <property type="entry name" value="Chitin-bd_1"/>
</dbReference>
<comment type="catalytic activity">
    <reaction evidence="1">
        <text>Random endo-hydrolysis of N-acetyl-beta-D-glucosaminide (1-&gt;4)-beta-linkages in chitin and chitodextrins.</text>
        <dbReference type="EC" id="3.2.1.14"/>
    </reaction>
</comment>
<dbReference type="Gene3D" id="3.10.50.10">
    <property type="match status" value="1"/>
</dbReference>
<organism evidence="19 20">
    <name type="scientific">Microdochium bolleyi</name>
    <dbReference type="NCBI Taxonomy" id="196109"/>
    <lineage>
        <taxon>Eukaryota</taxon>
        <taxon>Fungi</taxon>
        <taxon>Dikarya</taxon>
        <taxon>Ascomycota</taxon>
        <taxon>Pezizomycotina</taxon>
        <taxon>Sordariomycetes</taxon>
        <taxon>Xylariomycetidae</taxon>
        <taxon>Xylariales</taxon>
        <taxon>Microdochiaceae</taxon>
        <taxon>Microdochium</taxon>
    </lineage>
</organism>
<dbReference type="AlphaFoldDB" id="A0A136J9M3"/>
<proteinExistence type="inferred from homology"/>
<evidence type="ECO:0000256" key="5">
    <source>
        <dbReference type="ARBA" id="ARBA00022525"/>
    </source>
</evidence>
<evidence type="ECO:0000256" key="10">
    <source>
        <dbReference type="ARBA" id="ARBA00023277"/>
    </source>
</evidence>
<name>A0A136J9M3_9PEZI</name>
<evidence type="ECO:0000256" key="6">
    <source>
        <dbReference type="ARBA" id="ARBA00022669"/>
    </source>
</evidence>
<keyword evidence="8" id="KW-0146">Chitin degradation</keyword>
<keyword evidence="7 14" id="KW-0378">Hydrolase</keyword>
<dbReference type="PANTHER" id="PTHR47700:SF2">
    <property type="entry name" value="CHITINASE"/>
    <property type="match status" value="1"/>
</dbReference>
<keyword evidence="12" id="KW-0624">Polysaccharide degradation</keyword>
<dbReference type="GO" id="GO:0005576">
    <property type="term" value="C:extracellular region"/>
    <property type="evidence" value="ECO:0007669"/>
    <property type="project" value="UniProtKB-SubCell"/>
</dbReference>
<dbReference type="SUPFAM" id="SSF54556">
    <property type="entry name" value="Chitinase insertion domain"/>
    <property type="match status" value="1"/>
</dbReference>
<accession>A0A136J9M3</accession>
<keyword evidence="9" id="KW-0843">Virulence</keyword>
<reference evidence="20" key="1">
    <citation type="submission" date="2016-02" db="EMBL/GenBank/DDBJ databases">
        <title>Draft genome sequence of Microdochium bolleyi, a fungal endophyte of beachgrass.</title>
        <authorList>
            <consortium name="DOE Joint Genome Institute"/>
            <person name="David A.S."/>
            <person name="May G."/>
            <person name="Haridas S."/>
            <person name="Lim J."/>
            <person name="Wang M."/>
            <person name="Labutti K."/>
            <person name="Lipzen A."/>
            <person name="Barry K."/>
            <person name="Grigoriev I.V."/>
        </authorList>
    </citation>
    <scope>NUCLEOTIDE SEQUENCE [LARGE SCALE GENOMIC DNA]</scope>
    <source>
        <strain evidence="20">J235TASD1</strain>
    </source>
</reference>
<feature type="disulfide bond" evidence="13">
    <location>
        <begin position="230"/>
        <end position="234"/>
    </location>
</feature>